<comment type="similarity">
    <text evidence="3">Belongs to the acetyltransferase family. NAA40 subfamily.</text>
</comment>
<dbReference type="FunCoup" id="A0A5J5F8A9">
    <property type="interactions" value="90"/>
</dbReference>
<dbReference type="GO" id="GO:0043998">
    <property type="term" value="F:histone H2A acetyltransferase activity"/>
    <property type="evidence" value="ECO:0007669"/>
    <property type="project" value="InterPro"/>
</dbReference>
<evidence type="ECO:0000313" key="14">
    <source>
        <dbReference type="Proteomes" id="UP000326924"/>
    </source>
</evidence>
<dbReference type="Gene3D" id="3.40.630.30">
    <property type="match status" value="1"/>
</dbReference>
<dbReference type="InterPro" id="IPR039949">
    <property type="entry name" value="NAA40"/>
</dbReference>
<comment type="caution">
    <text evidence="13">The sequence shown here is derived from an EMBL/GenBank/DDBJ whole genome shotgun (WGS) entry which is preliminary data.</text>
</comment>
<evidence type="ECO:0000256" key="6">
    <source>
        <dbReference type="ARBA" id="ARBA00022490"/>
    </source>
</evidence>
<name>A0A5J5F8A9_9PEZI</name>
<comment type="catalytic activity">
    <reaction evidence="11">
        <text>N-terminal L-seryl-[histone H4] + acetyl-CoA = N-terminal N(alpha)-acetyl-L-seryl-[histone H4] + CoA + H(+)</text>
        <dbReference type="Rhea" id="RHEA:50596"/>
        <dbReference type="Rhea" id="RHEA-COMP:12740"/>
        <dbReference type="Rhea" id="RHEA-COMP:12743"/>
        <dbReference type="ChEBI" id="CHEBI:15378"/>
        <dbReference type="ChEBI" id="CHEBI:57287"/>
        <dbReference type="ChEBI" id="CHEBI:57288"/>
        <dbReference type="ChEBI" id="CHEBI:64738"/>
        <dbReference type="ChEBI" id="CHEBI:83690"/>
        <dbReference type="EC" id="2.3.1.257"/>
    </reaction>
</comment>
<dbReference type="PANTHER" id="PTHR20531">
    <property type="entry name" value="N-ALPHA-ACETYLTRANSFERASE 40"/>
    <property type="match status" value="1"/>
</dbReference>
<evidence type="ECO:0000259" key="12">
    <source>
        <dbReference type="PROSITE" id="PS51186"/>
    </source>
</evidence>
<evidence type="ECO:0000256" key="1">
    <source>
        <dbReference type="ARBA" id="ARBA00004123"/>
    </source>
</evidence>
<dbReference type="AlphaFoldDB" id="A0A5J5F8A9"/>
<accession>A0A5J5F8A9</accession>
<evidence type="ECO:0000256" key="9">
    <source>
        <dbReference type="ARBA" id="ARBA00023315"/>
    </source>
</evidence>
<dbReference type="InterPro" id="IPR016181">
    <property type="entry name" value="Acyl_CoA_acyltransferase"/>
</dbReference>
<dbReference type="GO" id="GO:0010485">
    <property type="term" value="F:histone H4 acetyltransferase activity"/>
    <property type="evidence" value="ECO:0007669"/>
    <property type="project" value="InterPro"/>
</dbReference>
<keyword evidence="7 13" id="KW-0808">Transferase</keyword>
<dbReference type="EMBL" id="VXIS01000018">
    <property type="protein sequence ID" value="KAA8913030.1"/>
    <property type="molecule type" value="Genomic_DNA"/>
</dbReference>
<dbReference type="Pfam" id="PF00583">
    <property type="entry name" value="Acetyltransf_1"/>
    <property type="match status" value="1"/>
</dbReference>
<keyword evidence="14" id="KW-1185">Reference proteome</keyword>
<dbReference type="InterPro" id="IPR000182">
    <property type="entry name" value="GNAT_dom"/>
</dbReference>
<evidence type="ECO:0000256" key="2">
    <source>
        <dbReference type="ARBA" id="ARBA00004496"/>
    </source>
</evidence>
<keyword evidence="9 13" id="KW-0012">Acyltransferase</keyword>
<evidence type="ECO:0000256" key="5">
    <source>
        <dbReference type="ARBA" id="ARBA00015043"/>
    </source>
</evidence>
<evidence type="ECO:0000256" key="7">
    <source>
        <dbReference type="ARBA" id="ARBA00022679"/>
    </source>
</evidence>
<dbReference type="GO" id="GO:0005634">
    <property type="term" value="C:nucleus"/>
    <property type="evidence" value="ECO:0007669"/>
    <property type="project" value="UniProtKB-SubCell"/>
</dbReference>
<evidence type="ECO:0000256" key="3">
    <source>
        <dbReference type="ARBA" id="ARBA00008870"/>
    </source>
</evidence>
<comment type="catalytic activity">
    <reaction evidence="10">
        <text>N-terminal L-seryl-[histone H2A] + acetyl-CoA = N-terminal N(alpha)-acetyl-L-seryl-[histone H2A] + CoA + H(+)</text>
        <dbReference type="Rhea" id="RHEA:50600"/>
        <dbReference type="Rhea" id="RHEA-COMP:12742"/>
        <dbReference type="Rhea" id="RHEA-COMP:12744"/>
        <dbReference type="ChEBI" id="CHEBI:15378"/>
        <dbReference type="ChEBI" id="CHEBI:57287"/>
        <dbReference type="ChEBI" id="CHEBI:57288"/>
        <dbReference type="ChEBI" id="CHEBI:64738"/>
        <dbReference type="ChEBI" id="CHEBI:83690"/>
        <dbReference type="EC" id="2.3.1.257"/>
    </reaction>
</comment>
<dbReference type="EC" id="2.3.1.257" evidence="4"/>
<dbReference type="OrthoDB" id="424551at2759"/>
<organism evidence="13 14">
    <name type="scientific">Sphaerosporella brunnea</name>
    <dbReference type="NCBI Taxonomy" id="1250544"/>
    <lineage>
        <taxon>Eukaryota</taxon>
        <taxon>Fungi</taxon>
        <taxon>Dikarya</taxon>
        <taxon>Ascomycota</taxon>
        <taxon>Pezizomycotina</taxon>
        <taxon>Pezizomycetes</taxon>
        <taxon>Pezizales</taxon>
        <taxon>Pyronemataceae</taxon>
        <taxon>Sphaerosporella</taxon>
    </lineage>
</organism>
<proteinExistence type="inferred from homology"/>
<feature type="domain" description="N-acetyltransferase" evidence="12">
    <location>
        <begin position="51"/>
        <end position="205"/>
    </location>
</feature>
<evidence type="ECO:0000256" key="11">
    <source>
        <dbReference type="ARBA" id="ARBA00049524"/>
    </source>
</evidence>
<evidence type="ECO:0000256" key="10">
    <source>
        <dbReference type="ARBA" id="ARBA00047821"/>
    </source>
</evidence>
<keyword evidence="6" id="KW-0963">Cytoplasm</keyword>
<dbReference type="PROSITE" id="PS51186">
    <property type="entry name" value="GNAT"/>
    <property type="match status" value="1"/>
</dbReference>
<sequence length="205" mass="22397">MPVDITAHNALRLSALQTHLPAPPASPPGGAASAASITLHTTSTIPAHTFTACFELVAKNMMAMYKRSSMGWSAPAKRREMMMPAMRFLVMSIPAGEDAEEEVLGFASFMVTQEEGEEVIYCYELQLAESVRGVGHGARLMQVLEGFGKNVGLAKAMLTVFAENTGAMRFYRRAGYDIDKISPKPRVLRSGEVRDPSYYIFSKAI</sequence>
<protein>
    <recommendedName>
        <fullName evidence="5">N-alpha-acetyltransferase 40</fullName>
        <ecNumber evidence="4">2.3.1.257</ecNumber>
    </recommendedName>
</protein>
<dbReference type="GO" id="GO:0005737">
    <property type="term" value="C:cytoplasm"/>
    <property type="evidence" value="ECO:0007669"/>
    <property type="project" value="UniProtKB-SubCell"/>
</dbReference>
<evidence type="ECO:0000313" key="13">
    <source>
        <dbReference type="EMBL" id="KAA8913030.1"/>
    </source>
</evidence>
<dbReference type="GO" id="GO:1990189">
    <property type="term" value="F:protein N-terminal-serine acetyltransferase activity"/>
    <property type="evidence" value="ECO:0007669"/>
    <property type="project" value="UniProtKB-EC"/>
</dbReference>
<dbReference type="SUPFAM" id="SSF55729">
    <property type="entry name" value="Acyl-CoA N-acyltransferases (Nat)"/>
    <property type="match status" value="1"/>
</dbReference>
<evidence type="ECO:0000256" key="4">
    <source>
        <dbReference type="ARBA" id="ARBA00012950"/>
    </source>
</evidence>
<dbReference type="PANTHER" id="PTHR20531:SF1">
    <property type="entry name" value="N-ALPHA-ACETYLTRANSFERASE 40"/>
    <property type="match status" value="1"/>
</dbReference>
<dbReference type="CDD" id="cd04301">
    <property type="entry name" value="NAT_SF"/>
    <property type="match status" value="1"/>
</dbReference>
<comment type="subcellular location">
    <subcellularLocation>
        <location evidence="2">Cytoplasm</location>
    </subcellularLocation>
    <subcellularLocation>
        <location evidence="1">Nucleus</location>
    </subcellularLocation>
</comment>
<dbReference type="InParanoid" id="A0A5J5F8A9"/>
<keyword evidence="8" id="KW-0539">Nucleus</keyword>
<gene>
    <name evidence="13" type="ORF">FN846DRAFT_903166</name>
</gene>
<dbReference type="Proteomes" id="UP000326924">
    <property type="component" value="Unassembled WGS sequence"/>
</dbReference>
<evidence type="ECO:0000256" key="8">
    <source>
        <dbReference type="ARBA" id="ARBA00023242"/>
    </source>
</evidence>
<reference evidence="13 14" key="1">
    <citation type="submission" date="2019-09" db="EMBL/GenBank/DDBJ databases">
        <title>Draft genome of the ectomycorrhizal ascomycete Sphaerosporella brunnea.</title>
        <authorList>
            <consortium name="DOE Joint Genome Institute"/>
            <person name="Benucci G.M."/>
            <person name="Marozzi G."/>
            <person name="Antonielli L."/>
            <person name="Sanchez S."/>
            <person name="Marco P."/>
            <person name="Wang X."/>
            <person name="Falini L.B."/>
            <person name="Barry K."/>
            <person name="Haridas S."/>
            <person name="Lipzen A."/>
            <person name="Labutti K."/>
            <person name="Grigoriev I.V."/>
            <person name="Murat C."/>
            <person name="Martin F."/>
            <person name="Albertini E."/>
            <person name="Donnini D."/>
            <person name="Bonito G."/>
        </authorList>
    </citation>
    <scope>NUCLEOTIDE SEQUENCE [LARGE SCALE GENOMIC DNA]</scope>
    <source>
        <strain evidence="13 14">Sb_GMNB300</strain>
    </source>
</reference>